<dbReference type="PANTHER" id="PTHR36974">
    <property type="entry name" value="MEMBRANE PROTEIN-RELATED"/>
    <property type="match status" value="1"/>
</dbReference>
<protein>
    <recommendedName>
        <fullName evidence="8">DoxX family protein</fullName>
    </recommendedName>
</protein>
<evidence type="ECO:0000256" key="3">
    <source>
        <dbReference type="ARBA" id="ARBA00022989"/>
    </source>
</evidence>
<accession>A0A8J3I6C9</accession>
<dbReference type="GO" id="GO:0016020">
    <property type="term" value="C:membrane"/>
    <property type="evidence" value="ECO:0007669"/>
    <property type="project" value="UniProtKB-SubCell"/>
</dbReference>
<dbReference type="Pfam" id="PF13564">
    <property type="entry name" value="DoxX_2"/>
    <property type="match status" value="1"/>
</dbReference>
<comment type="subcellular location">
    <subcellularLocation>
        <location evidence="1">Membrane</location>
        <topology evidence="1">Multi-pass membrane protein</topology>
    </subcellularLocation>
</comment>
<proteinExistence type="predicted"/>
<evidence type="ECO:0000256" key="5">
    <source>
        <dbReference type="SAM" id="Phobius"/>
    </source>
</evidence>
<sequence>MFPFILLLVSWLAFRGIGLLGVAALASWSGAATYALALFFIFVAASHFASMKKDLVNMVPDWLPNPLAIVYVTGVLEVLGAVGLLLPMTRMAAGICLALLLIAMYPANLNASRKQIPLRGKPPTPFWLRLFMQIIYIGLCLWVAFA</sequence>
<evidence type="ECO:0000313" key="6">
    <source>
        <dbReference type="EMBL" id="GHO48226.1"/>
    </source>
</evidence>
<keyword evidence="3 5" id="KW-1133">Transmembrane helix</keyword>
<dbReference type="InterPro" id="IPR032808">
    <property type="entry name" value="DoxX"/>
</dbReference>
<dbReference type="EMBL" id="BNJF01000003">
    <property type="protein sequence ID" value="GHO48226.1"/>
    <property type="molecule type" value="Genomic_DNA"/>
</dbReference>
<gene>
    <name evidence="6" type="ORF">KSX_63890</name>
</gene>
<feature type="transmembrane region" description="Helical" evidence="5">
    <location>
        <begin position="126"/>
        <end position="145"/>
    </location>
</feature>
<name>A0A8J3I6C9_9CHLR</name>
<keyword evidence="2 5" id="KW-0812">Transmembrane</keyword>
<evidence type="ECO:0000256" key="1">
    <source>
        <dbReference type="ARBA" id="ARBA00004141"/>
    </source>
</evidence>
<reference evidence="6" key="1">
    <citation type="submission" date="2020-10" db="EMBL/GenBank/DDBJ databases">
        <title>Taxonomic study of unclassified bacteria belonging to the class Ktedonobacteria.</title>
        <authorList>
            <person name="Yabe S."/>
            <person name="Wang C.M."/>
            <person name="Zheng Y."/>
            <person name="Sakai Y."/>
            <person name="Cavaletti L."/>
            <person name="Monciardini P."/>
            <person name="Donadio S."/>
        </authorList>
    </citation>
    <scope>NUCLEOTIDE SEQUENCE</scope>
    <source>
        <strain evidence="6">SOSP1-1</strain>
    </source>
</reference>
<keyword evidence="4 5" id="KW-0472">Membrane</keyword>
<dbReference type="PANTHER" id="PTHR36974:SF1">
    <property type="entry name" value="DOXX FAMILY MEMBRANE PROTEIN"/>
    <property type="match status" value="1"/>
</dbReference>
<evidence type="ECO:0000256" key="4">
    <source>
        <dbReference type="ARBA" id="ARBA00023136"/>
    </source>
</evidence>
<dbReference type="RefSeq" id="WP_220197426.1">
    <property type="nucleotide sequence ID" value="NZ_BNJF01000003.1"/>
</dbReference>
<feature type="transmembrane region" description="Helical" evidence="5">
    <location>
        <begin position="62"/>
        <end position="82"/>
    </location>
</feature>
<organism evidence="6 7">
    <name type="scientific">Ktedonospora formicarum</name>
    <dbReference type="NCBI Taxonomy" id="2778364"/>
    <lineage>
        <taxon>Bacteria</taxon>
        <taxon>Bacillati</taxon>
        <taxon>Chloroflexota</taxon>
        <taxon>Ktedonobacteria</taxon>
        <taxon>Ktedonobacterales</taxon>
        <taxon>Ktedonobacteraceae</taxon>
        <taxon>Ktedonospora</taxon>
    </lineage>
</organism>
<dbReference type="AlphaFoldDB" id="A0A8J3I6C9"/>
<keyword evidence="7" id="KW-1185">Reference proteome</keyword>
<comment type="caution">
    <text evidence="6">The sequence shown here is derived from an EMBL/GenBank/DDBJ whole genome shotgun (WGS) entry which is preliminary data.</text>
</comment>
<evidence type="ECO:0000313" key="7">
    <source>
        <dbReference type="Proteomes" id="UP000612362"/>
    </source>
</evidence>
<evidence type="ECO:0000256" key="2">
    <source>
        <dbReference type="ARBA" id="ARBA00022692"/>
    </source>
</evidence>
<feature type="transmembrane region" description="Helical" evidence="5">
    <location>
        <begin position="88"/>
        <end position="105"/>
    </location>
</feature>
<feature type="transmembrane region" description="Helical" evidence="5">
    <location>
        <begin position="32"/>
        <end position="50"/>
    </location>
</feature>
<dbReference type="Proteomes" id="UP000612362">
    <property type="component" value="Unassembled WGS sequence"/>
</dbReference>
<evidence type="ECO:0008006" key="8">
    <source>
        <dbReference type="Google" id="ProtNLM"/>
    </source>
</evidence>